<dbReference type="WBParaSite" id="TMUE_1000005390.1">
    <property type="protein sequence ID" value="TMUE_1000005390.1"/>
    <property type="gene ID" value="WBGene00289610"/>
</dbReference>
<evidence type="ECO:0000256" key="4">
    <source>
        <dbReference type="ARBA" id="ARBA00023176"/>
    </source>
</evidence>
<dbReference type="GO" id="GO:0005905">
    <property type="term" value="C:clathrin-coated pit"/>
    <property type="evidence" value="ECO:0007669"/>
    <property type="project" value="UniProtKB-SubCell"/>
</dbReference>
<feature type="compositionally biased region" description="Low complexity" evidence="5">
    <location>
        <begin position="331"/>
        <end position="347"/>
    </location>
</feature>
<dbReference type="InterPro" id="IPR018808">
    <property type="entry name" value="Muniscin_C"/>
</dbReference>
<dbReference type="PANTHER" id="PTHR23065">
    <property type="entry name" value="PROLINE-SERINE-THREONINE PHOSPHATASE INTERACTING PROTEIN 1"/>
    <property type="match status" value="1"/>
</dbReference>
<feature type="compositionally biased region" description="Polar residues" evidence="5">
    <location>
        <begin position="417"/>
        <end position="426"/>
    </location>
</feature>
<evidence type="ECO:0000313" key="7">
    <source>
        <dbReference type="Proteomes" id="UP000046395"/>
    </source>
</evidence>
<dbReference type="Proteomes" id="UP000046395">
    <property type="component" value="Unassembled WGS sequence"/>
</dbReference>
<feature type="compositionally biased region" description="Polar residues" evidence="5">
    <location>
        <begin position="349"/>
        <end position="359"/>
    </location>
</feature>
<keyword evidence="4" id="KW-0472">Membrane</keyword>
<dbReference type="STRING" id="70415.A0A5S6QE64"/>
<dbReference type="InterPro" id="IPR027267">
    <property type="entry name" value="AH/BAR_dom_sf"/>
</dbReference>
<dbReference type="InterPro" id="IPR028565">
    <property type="entry name" value="MHD"/>
</dbReference>
<evidence type="ECO:0000256" key="3">
    <source>
        <dbReference type="ARBA" id="ARBA00023054"/>
    </source>
</evidence>
<dbReference type="GO" id="GO:0048268">
    <property type="term" value="P:clathrin coat assembly"/>
    <property type="evidence" value="ECO:0007669"/>
    <property type="project" value="TreeGrafter"/>
</dbReference>
<keyword evidence="2" id="KW-0254">Endocytosis</keyword>
<dbReference type="GO" id="GO:0030136">
    <property type="term" value="C:clathrin-coated vesicle"/>
    <property type="evidence" value="ECO:0007669"/>
    <property type="project" value="TreeGrafter"/>
</dbReference>
<evidence type="ECO:0000256" key="2">
    <source>
        <dbReference type="ARBA" id="ARBA00022583"/>
    </source>
</evidence>
<keyword evidence="7" id="KW-1185">Reference proteome</keyword>
<organism evidence="7 8">
    <name type="scientific">Trichuris muris</name>
    <name type="common">Mouse whipworm</name>
    <dbReference type="NCBI Taxonomy" id="70415"/>
    <lineage>
        <taxon>Eukaryota</taxon>
        <taxon>Metazoa</taxon>
        <taxon>Ecdysozoa</taxon>
        <taxon>Nematoda</taxon>
        <taxon>Enoplea</taxon>
        <taxon>Dorylaimia</taxon>
        <taxon>Trichinellida</taxon>
        <taxon>Trichuridae</taxon>
        <taxon>Trichuris</taxon>
    </lineage>
</organism>
<dbReference type="GO" id="GO:0072583">
    <property type="term" value="P:clathrin-dependent endocytosis"/>
    <property type="evidence" value="ECO:0007669"/>
    <property type="project" value="TreeGrafter"/>
</dbReference>
<keyword evidence="4" id="KW-0168">Coated pit</keyword>
<dbReference type="AlphaFoldDB" id="A0A5S6QE64"/>
<feature type="region of interest" description="Disordered" evidence="5">
    <location>
        <begin position="299"/>
        <end position="442"/>
    </location>
</feature>
<dbReference type="SUPFAM" id="SSF103657">
    <property type="entry name" value="BAR/IMD domain-like"/>
    <property type="match status" value="1"/>
</dbReference>
<feature type="domain" description="MHD" evidence="6">
    <location>
        <begin position="668"/>
        <end position="936"/>
    </location>
</feature>
<dbReference type="GO" id="GO:0005886">
    <property type="term" value="C:plasma membrane"/>
    <property type="evidence" value="ECO:0007669"/>
    <property type="project" value="TreeGrafter"/>
</dbReference>
<comment type="subcellular location">
    <subcellularLocation>
        <location evidence="1">Membrane</location>
        <location evidence="1">Clathrin-coated pit</location>
        <topology evidence="1">Peripheral membrane protein</topology>
        <orientation evidence="1">Cytoplasmic side</orientation>
    </subcellularLocation>
</comment>
<reference evidence="8" key="1">
    <citation type="submission" date="2019-12" db="UniProtKB">
        <authorList>
            <consortium name="WormBaseParasite"/>
        </authorList>
    </citation>
    <scope>IDENTIFICATION</scope>
</reference>
<dbReference type="InterPro" id="IPR054713">
    <property type="entry name" value="GMIP/FCHO2-like_FCH"/>
</dbReference>
<dbReference type="PANTHER" id="PTHR23065:SF15">
    <property type="entry name" value="AT02057P"/>
    <property type="match status" value="1"/>
</dbReference>
<protein>
    <submittedName>
        <fullName evidence="8">MHD domain-containing protein</fullName>
    </submittedName>
</protein>
<proteinExistence type="predicted"/>
<dbReference type="Pfam" id="PF22699">
    <property type="entry name" value="GMIP-like_FCH"/>
    <property type="match status" value="1"/>
</dbReference>
<sequence>MDFSEHFWGDKHNGFAVMYQIMKGGQQTVKDLFELLKDRAGAEDDNHRHGTKTVKLISNFDSHGSMNPLWCTLKSYFQKLLDVQQGFVIRLLDLSKEVQRFGDDQFKIHKSVKEKESKTFEAVNLIQTTSTCLQKAKELYHARCLDLEKMKRENCSLKELNRMQIRQRKAREEYRHYVDKYESVRVDFEERLTAAAKNFQSLQFNHLEQMKKFLTTYMLGVSHYYQSLLSLSQQANAEIVNVDVTTLLAELVTAKGTGEERPARVKFEESECASAHDSLPSLSSETLVREIAASSSCATRRDGAASDIDQSNQGHRGINMFLPSSSRDRSSGTSSLSSTNSSPLASAVPSISTSQSKTKLNLWLPGRRSSAKSSPSVRKGDGSSPAAVKLKAPDSYDPSDSGKQPHGDTKAAWTNPLFESSFSPPNQKDLDAAGIASSDSCQDVNRKRTISIGFLKRISKDKKKGPDLNHSFELKDDEPNPVCTVATTVNSAEQFSFQSSFQEQHSNSSDSDSENEDLDKKINIKIKPLKCDAVSGSASADELREAVGNMAFAPAFAQGSVFSKSIWSTEAGSVSKVNRLKPGMLLRPARTGDDKWNNLVFAGSEQRLRPRSTTPTHMISLDRQYPKSENEMETPHVATLRENDSNCSSPLFSASQGPSLSPRDLREKIPLAVAIIETVHALFKVDGDCIVKVFGSVTVSFPSGCLRLLKHDANAYPLVFSMKNVTKIHSVVYNQKLMRRAAVKPDLCHKYEFNMKTLLSELQEQARRTPVAPYYNLEVIRYEVQTEPSGGGPDRKQMAPLLLHSSWSQHDDSVQLCIRYGYNPQCCLCSPLLNVMFITDVCGSVQGVQCNSDMSWSHEENRLQFNLNEVSCHKSSSGTIRTTVKCANGNVVSAPVMAQFQANDSCLSNAQLELLCKYYRLSLMRRRLLSGKYICEPQIEK</sequence>
<accession>A0A5S6QE64</accession>
<evidence type="ECO:0000256" key="1">
    <source>
        <dbReference type="ARBA" id="ARBA00004283"/>
    </source>
</evidence>
<evidence type="ECO:0000256" key="5">
    <source>
        <dbReference type="SAM" id="MobiDB-lite"/>
    </source>
</evidence>
<feature type="region of interest" description="Disordered" evidence="5">
    <location>
        <begin position="497"/>
        <end position="517"/>
    </location>
</feature>
<dbReference type="Gene3D" id="1.20.1270.60">
    <property type="entry name" value="Arfaptin homology (AH) domain/BAR domain"/>
    <property type="match status" value="1"/>
</dbReference>
<dbReference type="Pfam" id="PF10291">
    <property type="entry name" value="muHD"/>
    <property type="match status" value="1"/>
</dbReference>
<evidence type="ECO:0000313" key="8">
    <source>
        <dbReference type="WBParaSite" id="TMUE_1000005390.1"/>
    </source>
</evidence>
<keyword evidence="3" id="KW-0175">Coiled coil</keyword>
<name>A0A5S6QE64_TRIMR</name>
<feature type="compositionally biased region" description="Low complexity" evidence="5">
    <location>
        <begin position="497"/>
        <end position="510"/>
    </location>
</feature>
<evidence type="ECO:0000259" key="6">
    <source>
        <dbReference type="PROSITE" id="PS51072"/>
    </source>
</evidence>
<dbReference type="PROSITE" id="PS51072">
    <property type="entry name" value="MHD"/>
    <property type="match status" value="1"/>
</dbReference>